<dbReference type="Proteomes" id="UP000887116">
    <property type="component" value="Unassembled WGS sequence"/>
</dbReference>
<evidence type="ECO:0000313" key="4">
    <source>
        <dbReference type="EMBL" id="GFQ95802.1"/>
    </source>
</evidence>
<dbReference type="InterPro" id="IPR043504">
    <property type="entry name" value="Peptidase_S1_PA_chymotrypsin"/>
</dbReference>
<protein>
    <submittedName>
        <fullName evidence="4">Vitamin K-dependent protein C</fullName>
    </submittedName>
</protein>
<dbReference type="GO" id="GO:0006508">
    <property type="term" value="P:proteolysis"/>
    <property type="evidence" value="ECO:0007669"/>
    <property type="project" value="InterPro"/>
</dbReference>
<reference evidence="4" key="1">
    <citation type="submission" date="2020-07" db="EMBL/GenBank/DDBJ databases">
        <title>Multicomponent nature underlies the extraordinary mechanical properties of spider dragline silk.</title>
        <authorList>
            <person name="Kono N."/>
            <person name="Nakamura H."/>
            <person name="Mori M."/>
            <person name="Yoshida Y."/>
            <person name="Ohtoshi R."/>
            <person name="Malay A.D."/>
            <person name="Moran D.A.P."/>
            <person name="Tomita M."/>
            <person name="Numata K."/>
            <person name="Arakawa K."/>
        </authorList>
    </citation>
    <scope>NUCLEOTIDE SEQUENCE</scope>
</reference>
<comment type="similarity">
    <text evidence="2">Belongs to the peptidase S1 family. CLIP subfamily.</text>
</comment>
<accession>A0A8X6G507</accession>
<dbReference type="PANTHER" id="PTHR24256">
    <property type="entry name" value="TRYPTASE-RELATED"/>
    <property type="match status" value="1"/>
</dbReference>
<dbReference type="InterPro" id="IPR001254">
    <property type="entry name" value="Trypsin_dom"/>
</dbReference>
<dbReference type="Pfam" id="PF00089">
    <property type="entry name" value="Trypsin"/>
    <property type="match status" value="1"/>
</dbReference>
<dbReference type="InterPro" id="IPR009003">
    <property type="entry name" value="Peptidase_S1_PA"/>
</dbReference>
<evidence type="ECO:0000256" key="1">
    <source>
        <dbReference type="ARBA" id="ARBA00023157"/>
    </source>
</evidence>
<feature type="domain" description="Peptidase S1" evidence="3">
    <location>
        <begin position="6"/>
        <end position="90"/>
    </location>
</feature>
<gene>
    <name evidence="4" type="primary">Proc</name>
    <name evidence="4" type="ORF">TNCT_589311</name>
</gene>
<name>A0A8X6G507_TRICU</name>
<evidence type="ECO:0000259" key="3">
    <source>
        <dbReference type="Pfam" id="PF00089"/>
    </source>
</evidence>
<dbReference type="OrthoDB" id="6428319at2759"/>
<keyword evidence="5" id="KW-1185">Reference proteome</keyword>
<dbReference type="AlphaFoldDB" id="A0A8X6G507"/>
<dbReference type="EMBL" id="BMAO01004615">
    <property type="protein sequence ID" value="GFQ95802.1"/>
    <property type="molecule type" value="Genomic_DNA"/>
</dbReference>
<evidence type="ECO:0000256" key="2">
    <source>
        <dbReference type="ARBA" id="ARBA00024195"/>
    </source>
</evidence>
<dbReference type="SUPFAM" id="SSF50494">
    <property type="entry name" value="Trypsin-like serine proteases"/>
    <property type="match status" value="1"/>
</dbReference>
<sequence>MPEECFLEPKKLKIGYLNDSRKSNVIKRKVSRIIPHPDFSFVRKINDIALVELNRPIVCLDLPRPICLPTRNLSKVGNELVIAGWGREKKYKVLEGMCFIMCLLSVICDRVRKGELY</sequence>
<evidence type="ECO:0000313" key="5">
    <source>
        <dbReference type="Proteomes" id="UP000887116"/>
    </source>
</evidence>
<comment type="caution">
    <text evidence="4">The sequence shown here is derived from an EMBL/GenBank/DDBJ whole genome shotgun (WGS) entry which is preliminary data.</text>
</comment>
<dbReference type="Gene3D" id="2.40.10.10">
    <property type="entry name" value="Trypsin-like serine proteases"/>
    <property type="match status" value="1"/>
</dbReference>
<dbReference type="InterPro" id="IPR051487">
    <property type="entry name" value="Ser/Thr_Proteases_Immune/Dev"/>
</dbReference>
<keyword evidence="1" id="KW-1015">Disulfide bond</keyword>
<proteinExistence type="inferred from homology"/>
<organism evidence="4 5">
    <name type="scientific">Trichonephila clavata</name>
    <name type="common">Joro spider</name>
    <name type="synonym">Nephila clavata</name>
    <dbReference type="NCBI Taxonomy" id="2740835"/>
    <lineage>
        <taxon>Eukaryota</taxon>
        <taxon>Metazoa</taxon>
        <taxon>Ecdysozoa</taxon>
        <taxon>Arthropoda</taxon>
        <taxon>Chelicerata</taxon>
        <taxon>Arachnida</taxon>
        <taxon>Araneae</taxon>
        <taxon>Araneomorphae</taxon>
        <taxon>Entelegynae</taxon>
        <taxon>Araneoidea</taxon>
        <taxon>Nephilidae</taxon>
        <taxon>Trichonephila</taxon>
    </lineage>
</organism>
<dbReference type="GO" id="GO:0004252">
    <property type="term" value="F:serine-type endopeptidase activity"/>
    <property type="evidence" value="ECO:0007669"/>
    <property type="project" value="InterPro"/>
</dbReference>